<protein>
    <submittedName>
        <fullName evidence="2">Gliding motility-associated C-terminal domain-containing protein</fullName>
    </submittedName>
</protein>
<dbReference type="InterPro" id="IPR047589">
    <property type="entry name" value="DUF11_rpt"/>
</dbReference>
<dbReference type="Pfam" id="PF13585">
    <property type="entry name" value="CHU_C"/>
    <property type="match status" value="1"/>
</dbReference>
<feature type="domain" description="DUF7507" evidence="1">
    <location>
        <begin position="129"/>
        <end position="238"/>
    </location>
</feature>
<dbReference type="EMBL" id="SMFO01000010">
    <property type="protein sequence ID" value="TDE02604.1"/>
    <property type="molecule type" value="Genomic_DNA"/>
</dbReference>
<comment type="caution">
    <text evidence="2">The sequence shown here is derived from an EMBL/GenBank/DDBJ whole genome shotgun (WGS) entry which is preliminary data.</text>
</comment>
<dbReference type="PANTHER" id="PTHR34819:SF3">
    <property type="entry name" value="CELL SURFACE PROTEIN"/>
    <property type="match status" value="1"/>
</dbReference>
<dbReference type="InterPro" id="IPR055354">
    <property type="entry name" value="DUF7507"/>
</dbReference>
<dbReference type="InterPro" id="IPR051172">
    <property type="entry name" value="Chlamydia_OmcB"/>
</dbReference>
<dbReference type="NCBIfam" id="TIGR01451">
    <property type="entry name" value="B_ant_repeat"/>
    <property type="match status" value="9"/>
</dbReference>
<dbReference type="AlphaFoldDB" id="A0A4R5CVR7"/>
<feature type="non-terminal residue" evidence="2">
    <location>
        <position position="1"/>
    </location>
</feature>
<feature type="domain" description="DUF7507" evidence="1">
    <location>
        <begin position="382"/>
        <end position="491"/>
    </location>
</feature>
<feature type="domain" description="DUF7507" evidence="1">
    <location>
        <begin position="256"/>
        <end position="365"/>
    </location>
</feature>
<evidence type="ECO:0000259" key="1">
    <source>
        <dbReference type="Pfam" id="PF24346"/>
    </source>
</evidence>
<feature type="domain" description="DUF7507" evidence="1">
    <location>
        <begin position="509"/>
        <end position="617"/>
    </location>
</feature>
<dbReference type="RefSeq" id="WP_132111930.1">
    <property type="nucleotide sequence ID" value="NZ_SMFO01000010.1"/>
</dbReference>
<name>A0A4R5CVR7_9FLAO</name>
<dbReference type="Proteomes" id="UP000294597">
    <property type="component" value="Unassembled WGS sequence"/>
</dbReference>
<feature type="domain" description="DUF7507" evidence="1">
    <location>
        <begin position="1015"/>
        <end position="1112"/>
    </location>
</feature>
<evidence type="ECO:0000313" key="2">
    <source>
        <dbReference type="EMBL" id="TDE02604.1"/>
    </source>
</evidence>
<sequence>TDASISIAKTNDITVGENGCATLVVGDLVTYTFTVKNSGNVSLNNVNVVDNHIGLSAIALISGDTNNNSILEVTETWVYTATYAVNQTDIDNGRITNQASVNAATPDASSVTAQSNNNIPDVITICTDASISIAKTNDITVGENGCATLVVGDLVTYTFTVKNSGNVSLNNVNVVDNHIGLSAIALISGDTNNNSILEVTETWVYTATYAVNQSDIDNGKITNQASVNAATPDASSVAAQSNNNIPDVITICTDANISIAKINDITKGENGCATLVVGDVVTYTFTVKNTGNVSLNNVNVVDNHIGLSAIALISGDTNKNSILEVTETWVYTATYAVNQSDIDNGKITNQASVNAATPAASSVTAQSNNNIPDVITICTDANISIAKTNDIPIGENGCATLVVGDLVTYTFTVKNTGNVSLNNVNVVDNHIGLSAIALISGDINNNSILEVTETWFYTATYAVNQSDIDNGKITNQASVNAATPDASSVTAQSNNNIPDVITICTDANISIAKINDITIGENGCATLVVGDVVTYTFTVKNTGNVSLNNVNVVDNHIGLSAIALISGDTNNNSILEVTETWVYTATYAVNQSDIDNGKITNQASVNAATPDASSVTAQSNNNIPDVITICTDANISIAKTNDITIGENGCATLVVGDVVTYTFTVKNTGNVSLNNVNVVDNHIGLSAIALISGDINNNSILEVTETWVYTATYAVNQSDIDNGKITNQASVNAATPDASSVTAQSNNNIPDVITICTDATISIAKTNDITIGENGCATLVVGDVVTYTFTVKNSGNVSLNNVNVVDNHIGLSAIALVSGDINNNSILEVTETWVYTANYVVNQSDIDNGKITNQASVNAATPDASSVTAQSNNNIPDVITICTDAKITVTKDGIYVDTNNDGITNVGDHINYSFVVTNTGNLTLSNIIVTDNRVTVIGGPITLTAGMSNGTAFTASYTVTQADIDKGYVYNLATSTGTPPSGDPVSATSTDPTPCSSCPVDPSCTDCTITPLTQTPSLTVDKIATPDSNYTFVGDVINYTIQVTNSGNLILHKIEIKDPLTGLNVTIESLIPGAFQIFNVSYTVTKNDLVVGSVTNIATATGLTPKDVPVNATDTEVVDKSEVFGCRSILVHNAFSPNGDGINESFVIDNIDDTDCYPDNTVEIYNRWGVLVFETKNYSNTSNNFNGYSSGRTTVSQSSGLPSGVYFYILKYTSVDDLGNTRVNQKDGYLYLTR</sequence>
<proteinExistence type="predicted"/>
<feature type="domain" description="DUF7507" evidence="1">
    <location>
        <begin position="3"/>
        <end position="113"/>
    </location>
</feature>
<feature type="domain" description="DUF7507" evidence="1">
    <location>
        <begin position="887"/>
        <end position="987"/>
    </location>
</feature>
<dbReference type="Pfam" id="PF24346">
    <property type="entry name" value="DUF7507"/>
    <property type="match status" value="9"/>
</dbReference>
<dbReference type="PANTHER" id="PTHR34819">
    <property type="entry name" value="LARGE CYSTEINE-RICH PERIPLASMIC PROTEIN OMCB"/>
    <property type="match status" value="1"/>
</dbReference>
<organism evidence="2 3">
    <name type="scientific">Flavobacterium hiemivividum</name>
    <dbReference type="NCBI Taxonomy" id="2541734"/>
    <lineage>
        <taxon>Bacteria</taxon>
        <taxon>Pseudomonadati</taxon>
        <taxon>Bacteroidota</taxon>
        <taxon>Flavobacteriia</taxon>
        <taxon>Flavobacteriales</taxon>
        <taxon>Flavobacteriaceae</taxon>
        <taxon>Flavobacterium</taxon>
    </lineage>
</organism>
<keyword evidence="3" id="KW-1185">Reference proteome</keyword>
<evidence type="ECO:0000313" key="3">
    <source>
        <dbReference type="Proteomes" id="UP000294597"/>
    </source>
</evidence>
<feature type="domain" description="DUF7507" evidence="1">
    <location>
        <begin position="634"/>
        <end position="743"/>
    </location>
</feature>
<reference evidence="2 3" key="1">
    <citation type="submission" date="2019-03" db="EMBL/GenBank/DDBJ databases">
        <title>Flavobacterium TSA-D2 sp. nov., isolated from arctic soil.</title>
        <authorList>
            <person name="Chaudhary D.K."/>
        </authorList>
    </citation>
    <scope>NUCLEOTIDE SEQUENCE [LARGE SCALE GENOMIC DNA]</scope>
    <source>
        <strain evidence="2 3">TSA-D2</strain>
    </source>
</reference>
<gene>
    <name evidence="2" type="ORF">E0F98_12375</name>
</gene>
<accession>A0A4R5CVR7</accession>
<feature type="domain" description="DUF7507" evidence="1">
    <location>
        <begin position="760"/>
        <end position="869"/>
    </location>
</feature>